<dbReference type="AlphaFoldDB" id="A0AAW0Y330"/>
<evidence type="ECO:0000256" key="3">
    <source>
        <dbReference type="ARBA" id="ARBA00022692"/>
    </source>
</evidence>
<keyword evidence="3 7" id="KW-0812">Transmembrane</keyword>
<feature type="transmembrane region" description="Helical" evidence="7">
    <location>
        <begin position="207"/>
        <end position="225"/>
    </location>
</feature>
<keyword evidence="4 7" id="KW-1133">Transmembrane helix</keyword>
<evidence type="ECO:0000256" key="1">
    <source>
        <dbReference type="ARBA" id="ARBA00004141"/>
    </source>
</evidence>
<dbReference type="PANTHER" id="PTHR11119">
    <property type="entry name" value="XANTHINE-URACIL / VITAMIN C PERMEASE FAMILY MEMBER"/>
    <property type="match status" value="1"/>
</dbReference>
<comment type="subcellular location">
    <subcellularLocation>
        <location evidence="1">Membrane</location>
        <topology evidence="1">Multi-pass membrane protein</topology>
    </subcellularLocation>
</comment>
<evidence type="ECO:0000256" key="7">
    <source>
        <dbReference type="SAM" id="Phobius"/>
    </source>
</evidence>
<evidence type="ECO:0000313" key="8">
    <source>
        <dbReference type="EMBL" id="KAK8751052.1"/>
    </source>
</evidence>
<comment type="similarity">
    <text evidence="2">Belongs to the nucleobase:cation symporter-2 (NCS2) (TC 2.A.40) family.</text>
</comment>
<feature type="non-terminal residue" evidence="8">
    <location>
        <position position="625"/>
    </location>
</feature>
<evidence type="ECO:0000256" key="6">
    <source>
        <dbReference type="SAM" id="MobiDB-lite"/>
    </source>
</evidence>
<evidence type="ECO:0008006" key="10">
    <source>
        <dbReference type="Google" id="ProtNLM"/>
    </source>
</evidence>
<dbReference type="Pfam" id="PF00860">
    <property type="entry name" value="Xan_ur_permease"/>
    <property type="match status" value="1"/>
</dbReference>
<feature type="region of interest" description="Disordered" evidence="6">
    <location>
        <begin position="602"/>
        <end position="625"/>
    </location>
</feature>
<dbReference type="GO" id="GO:0016020">
    <property type="term" value="C:membrane"/>
    <property type="evidence" value="ECO:0007669"/>
    <property type="project" value="UniProtKB-SubCell"/>
</dbReference>
<feature type="transmembrane region" description="Helical" evidence="7">
    <location>
        <begin position="418"/>
        <end position="440"/>
    </location>
</feature>
<accession>A0AAW0Y330</accession>
<proteinExistence type="inferred from homology"/>
<feature type="transmembrane region" description="Helical" evidence="7">
    <location>
        <begin position="446"/>
        <end position="466"/>
    </location>
</feature>
<dbReference type="Proteomes" id="UP001445076">
    <property type="component" value="Unassembled WGS sequence"/>
</dbReference>
<feature type="transmembrane region" description="Helical" evidence="7">
    <location>
        <begin position="511"/>
        <end position="531"/>
    </location>
</feature>
<sequence>MWRSWSRLPVSFSTALRTTHHGTCVCSSAPRTNDARERVSRRQTSASCGFPRWTAITVSLQYGRIIMTSRCMRLHFFTMVSTTIPIPFVLASLVCLEPSDPARSYLVSTIIFVSGLITFLQSTIGVRLPIVQGGNFAYLIPTVALLSANFASCESQRAANLTAAQQQEEWQARMRAIQGNIAVSSVFQIILGFTGVIGVMLKWITPLTIIPTVSLVGLSLFDLAADRSSQHWSVSMSTTVLMVLLSQYMKDVSLSLPTGYRRGYGFIYSEVQVFKMFSIIVALLTSWLVCWVLTVTDTFPPGCPSRTDRSTLISNTPWFRIPYPGQWGMPTVTVAGVLGMMVAGLASIIESVGDYYATARICGTPAPPVHAINRGVGIEGVGVTVAGLWGSGSGTNSYSENLAAITVTRVGSRRVIQMSAMVMLVAGSVCKFGALCASIPEPIVASLYWIMFSLITSVGLSTLQFVDLNSSRNLFVLGFTLFFSLSVSKYVKANPESLKTGLPLLDQTLLVLLQTTIFLGCVLGCFLDNTIPGTKEERGLVSWRAQQGDSKSCPGYDLPYGMDAIRRRKWLRYLPFSPTFRGFHSAKYNVTVNTTTSTPVPVTTTTSTPVPVTTTTSTPVAETTT</sequence>
<name>A0AAW0Y330_CHEQU</name>
<evidence type="ECO:0000256" key="5">
    <source>
        <dbReference type="ARBA" id="ARBA00023136"/>
    </source>
</evidence>
<dbReference type="InterPro" id="IPR006043">
    <property type="entry name" value="NCS2"/>
</dbReference>
<evidence type="ECO:0000256" key="2">
    <source>
        <dbReference type="ARBA" id="ARBA00008821"/>
    </source>
</evidence>
<keyword evidence="5 7" id="KW-0472">Membrane</keyword>
<gene>
    <name evidence="8" type="ORF">OTU49_012760</name>
</gene>
<keyword evidence="9" id="KW-1185">Reference proteome</keyword>
<protein>
    <recommendedName>
        <fullName evidence="10">Solute carrier family 23 member 2</fullName>
    </recommendedName>
</protein>
<feature type="transmembrane region" description="Helical" evidence="7">
    <location>
        <begin position="102"/>
        <end position="120"/>
    </location>
</feature>
<feature type="transmembrane region" description="Helical" evidence="7">
    <location>
        <begin position="181"/>
        <end position="201"/>
    </location>
</feature>
<evidence type="ECO:0000256" key="4">
    <source>
        <dbReference type="ARBA" id="ARBA00022989"/>
    </source>
</evidence>
<feature type="transmembrane region" description="Helical" evidence="7">
    <location>
        <begin position="276"/>
        <end position="296"/>
    </location>
</feature>
<dbReference type="GO" id="GO:0022857">
    <property type="term" value="F:transmembrane transporter activity"/>
    <property type="evidence" value="ECO:0007669"/>
    <property type="project" value="InterPro"/>
</dbReference>
<reference evidence="8 9" key="1">
    <citation type="journal article" date="2024" name="BMC Genomics">
        <title>Genome assembly of redclaw crayfish (Cherax quadricarinatus) provides insights into its immune adaptation and hypoxia tolerance.</title>
        <authorList>
            <person name="Liu Z."/>
            <person name="Zheng J."/>
            <person name="Li H."/>
            <person name="Fang K."/>
            <person name="Wang S."/>
            <person name="He J."/>
            <person name="Zhou D."/>
            <person name="Weng S."/>
            <person name="Chi M."/>
            <person name="Gu Z."/>
            <person name="He J."/>
            <person name="Li F."/>
            <person name="Wang M."/>
        </authorList>
    </citation>
    <scope>NUCLEOTIDE SEQUENCE [LARGE SCALE GENOMIC DNA]</scope>
    <source>
        <strain evidence="8">ZL_2023a</strain>
    </source>
</reference>
<organism evidence="8 9">
    <name type="scientific">Cherax quadricarinatus</name>
    <name type="common">Australian red claw crayfish</name>
    <dbReference type="NCBI Taxonomy" id="27406"/>
    <lineage>
        <taxon>Eukaryota</taxon>
        <taxon>Metazoa</taxon>
        <taxon>Ecdysozoa</taxon>
        <taxon>Arthropoda</taxon>
        <taxon>Crustacea</taxon>
        <taxon>Multicrustacea</taxon>
        <taxon>Malacostraca</taxon>
        <taxon>Eumalacostraca</taxon>
        <taxon>Eucarida</taxon>
        <taxon>Decapoda</taxon>
        <taxon>Pleocyemata</taxon>
        <taxon>Astacidea</taxon>
        <taxon>Parastacoidea</taxon>
        <taxon>Parastacidae</taxon>
        <taxon>Cherax</taxon>
    </lineage>
</organism>
<feature type="transmembrane region" description="Helical" evidence="7">
    <location>
        <begin position="473"/>
        <end position="491"/>
    </location>
</feature>
<feature type="transmembrane region" description="Helical" evidence="7">
    <location>
        <begin position="74"/>
        <end position="96"/>
    </location>
</feature>
<dbReference type="EMBL" id="JARKIK010000006">
    <property type="protein sequence ID" value="KAK8751052.1"/>
    <property type="molecule type" value="Genomic_DNA"/>
</dbReference>
<comment type="caution">
    <text evidence="8">The sequence shown here is derived from an EMBL/GenBank/DDBJ whole genome shotgun (WGS) entry which is preliminary data.</text>
</comment>
<evidence type="ECO:0000313" key="9">
    <source>
        <dbReference type="Proteomes" id="UP001445076"/>
    </source>
</evidence>